<dbReference type="AlphaFoldDB" id="A0A328TQU1"/>
<dbReference type="EMBL" id="LJAM02000006">
    <property type="protein sequence ID" value="RAP72989.1"/>
    <property type="molecule type" value="Genomic_DNA"/>
</dbReference>
<reference evidence="1" key="1">
    <citation type="submission" date="2018-04" db="EMBL/GenBank/DDBJ databases">
        <title>Genomes of the Obligate Erwinia dacicola and Facultative Enterobacter sp. OLF Endosymbionts of the Olive Fruit fly, Bactrocera oleae.</title>
        <authorList>
            <person name="Estes A.M."/>
            <person name="Hearn D.J."/>
            <person name="Agarwal S."/>
            <person name="Pierson E.A."/>
            <person name="Dunning-Hotopp J.C."/>
        </authorList>
    </citation>
    <scope>NUCLEOTIDE SEQUENCE [LARGE SCALE GENOMIC DNA]</scope>
    <source>
        <strain evidence="1">Oroville</strain>
    </source>
</reference>
<evidence type="ECO:0000313" key="2">
    <source>
        <dbReference type="Proteomes" id="UP000244334"/>
    </source>
</evidence>
<evidence type="ECO:0000313" key="1">
    <source>
        <dbReference type="EMBL" id="RAP72989.1"/>
    </source>
</evidence>
<dbReference type="RefSeq" id="WP_162475290.1">
    <property type="nucleotide sequence ID" value="NZ_LJAM02000006.1"/>
</dbReference>
<name>A0A328TQU1_9GAMM</name>
<comment type="caution">
    <text evidence="1">The sequence shown here is derived from an EMBL/GenBank/DDBJ whole genome shotgun (WGS) entry which is preliminary data.</text>
</comment>
<protein>
    <submittedName>
        <fullName evidence="1">Uncharacterized protein</fullName>
    </submittedName>
</protein>
<proteinExistence type="predicted"/>
<organism evidence="1 2">
    <name type="scientific">Candidatus Erwinia dacicola</name>
    <dbReference type="NCBI Taxonomy" id="252393"/>
    <lineage>
        <taxon>Bacteria</taxon>
        <taxon>Pseudomonadati</taxon>
        <taxon>Pseudomonadota</taxon>
        <taxon>Gammaproteobacteria</taxon>
        <taxon>Enterobacterales</taxon>
        <taxon>Erwiniaceae</taxon>
        <taxon>Erwinia</taxon>
    </lineage>
</organism>
<gene>
    <name evidence="1" type="ORF">ACZ87_00176</name>
</gene>
<sequence length="80" mass="8596">MDYSKLSDAEIREQAVKHGITVSINRPLLTFGDCAAATYPTHGGKGCDSAIVSLGDYEYVDDAINAALREALGLMMQESE</sequence>
<keyword evidence="2" id="KW-1185">Reference proteome</keyword>
<accession>A0A328TQU1</accession>
<dbReference type="Proteomes" id="UP000244334">
    <property type="component" value="Unassembled WGS sequence"/>
</dbReference>